<evidence type="ECO:0000256" key="1">
    <source>
        <dbReference type="SAM" id="Coils"/>
    </source>
</evidence>
<dbReference type="InterPro" id="IPR025554">
    <property type="entry name" value="DUF4140"/>
</dbReference>
<dbReference type="PANTHER" id="PTHR31005">
    <property type="entry name" value="DUF4139 DOMAIN-CONTAINING PROTEIN"/>
    <property type="match status" value="1"/>
</dbReference>
<evidence type="ECO:0000313" key="4">
    <source>
        <dbReference type="EMBL" id="KAI1726501.1"/>
    </source>
</evidence>
<dbReference type="EMBL" id="JAKKPZ010000002">
    <property type="protein sequence ID" value="KAI1726501.1"/>
    <property type="molecule type" value="Genomic_DNA"/>
</dbReference>
<organism evidence="4 5">
    <name type="scientific">Ditylenchus destructor</name>
    <dbReference type="NCBI Taxonomy" id="166010"/>
    <lineage>
        <taxon>Eukaryota</taxon>
        <taxon>Metazoa</taxon>
        <taxon>Ecdysozoa</taxon>
        <taxon>Nematoda</taxon>
        <taxon>Chromadorea</taxon>
        <taxon>Rhabditida</taxon>
        <taxon>Tylenchina</taxon>
        <taxon>Tylenchomorpha</taxon>
        <taxon>Sphaerularioidea</taxon>
        <taxon>Anguinidae</taxon>
        <taxon>Anguininae</taxon>
        <taxon>Ditylenchus</taxon>
    </lineage>
</organism>
<proteinExistence type="predicted"/>
<reference evidence="4" key="1">
    <citation type="submission" date="2022-01" db="EMBL/GenBank/DDBJ databases">
        <title>Genome Sequence Resource for Two Populations of Ditylenchus destructor, the Migratory Endoparasitic Phytonematode.</title>
        <authorList>
            <person name="Zhang H."/>
            <person name="Lin R."/>
            <person name="Xie B."/>
        </authorList>
    </citation>
    <scope>NUCLEOTIDE SEQUENCE</scope>
    <source>
        <strain evidence="4">BazhouSP</strain>
    </source>
</reference>
<evidence type="ECO:0000259" key="3">
    <source>
        <dbReference type="Pfam" id="PF13600"/>
    </source>
</evidence>
<dbReference type="Pfam" id="PF13598">
    <property type="entry name" value="DUF4139"/>
    <property type="match status" value="1"/>
</dbReference>
<keyword evidence="1" id="KW-0175">Coiled coil</keyword>
<gene>
    <name evidence="4" type="ORF">DdX_03222</name>
</gene>
<evidence type="ECO:0000313" key="5">
    <source>
        <dbReference type="Proteomes" id="UP001201812"/>
    </source>
</evidence>
<dbReference type="Pfam" id="PF13600">
    <property type="entry name" value="DUF4140"/>
    <property type="match status" value="1"/>
</dbReference>
<name>A0AAD4NJE1_9BILA</name>
<protein>
    <submittedName>
        <fullName evidence="4">Protein F37C4.5</fullName>
    </submittedName>
</protein>
<accession>A0AAD4NJE1</accession>
<comment type="caution">
    <text evidence="4">The sequence shown here is derived from an EMBL/GenBank/DDBJ whole genome shotgun (WGS) entry which is preliminary data.</text>
</comment>
<dbReference type="NCBIfam" id="TIGR02231">
    <property type="entry name" value="mucoidy inhibitor MuiA family protein"/>
    <property type="match status" value="1"/>
</dbReference>
<keyword evidence="5" id="KW-1185">Reference proteome</keyword>
<dbReference type="Proteomes" id="UP001201812">
    <property type="component" value="Unassembled WGS sequence"/>
</dbReference>
<dbReference type="PANTHER" id="PTHR31005:SF8">
    <property type="entry name" value="DUF4139 DOMAIN-CONTAINING PROTEIN"/>
    <property type="match status" value="1"/>
</dbReference>
<feature type="coiled-coil region" evidence="1">
    <location>
        <begin position="159"/>
        <end position="200"/>
    </location>
</feature>
<feature type="domain" description="DUF4139" evidence="2">
    <location>
        <begin position="222"/>
        <end position="546"/>
    </location>
</feature>
<dbReference type="InterPro" id="IPR037291">
    <property type="entry name" value="DUF4139"/>
</dbReference>
<sequence length="556" mass="62601">MNTDSTNSQALLQRFEARNLPIKTVTVFTDRAEVKRTLKVTLQEGLNNVAIDNVASTIENDSIRVDGHGNATIHEVQFKTEQVTQPEVDSPQVKELLKELEELKSKCAQIEDLKEIYKKRLESLDNVINNLGKTVLAGEKNIESTKFDETTENSFDKIYEFHEKRSVNLHSKMRSLEKELNDQNEKVKSVEQKISNLRDHDSYKRLISIMLETNVKDSVVELEITYQVYQSYWRPSYDVRVQTVGDTPQLKLVYLGNVSQMSGEDWSDVDLLLSTGSPRLGGKLPELRTLRAQFPQPKNQEVVQYAHRMVSCAPTQRANKSLMMNEMMLVAETEVNKSTLASTFAIPLKKTIPSDNSEHKVTIAVLEFVPVLHFDCVPSKNTNVFMTATVINASTYPLLPGMASVYVDNSFSSKVGLPAVAAGEKFDCSLGVDTCVKVQYKPAHKYQQQTGMLSKSAVSIHEQKISVKNTKSEPVLLTVHEHIPKSTDEKIKVKINSPEIKNLIPNNGQEKSGSAILNDSNNLEWTVLVGSKEEKELCVKWATEYPTTETVEYKED</sequence>
<feature type="coiled-coil region" evidence="1">
    <location>
        <begin position="93"/>
        <end position="127"/>
    </location>
</feature>
<evidence type="ECO:0000259" key="2">
    <source>
        <dbReference type="Pfam" id="PF13598"/>
    </source>
</evidence>
<dbReference type="AlphaFoldDB" id="A0AAD4NJE1"/>
<dbReference type="InterPro" id="IPR011935">
    <property type="entry name" value="CHP02231"/>
</dbReference>
<feature type="domain" description="DUF4140" evidence="3">
    <location>
        <begin position="25"/>
        <end position="123"/>
    </location>
</feature>